<comment type="subunit">
    <text evidence="7">Monomer. Binds directly to the core enzyme of the DNA-dependent RNA polymerase and to nascent RNA.</text>
</comment>
<dbReference type="Gene3D" id="3.30.1480.10">
    <property type="entry name" value="NusA, N-terminal domain"/>
    <property type="match status" value="1"/>
</dbReference>
<dbReference type="GO" id="GO:0005829">
    <property type="term" value="C:cytosol"/>
    <property type="evidence" value="ECO:0007669"/>
    <property type="project" value="TreeGrafter"/>
</dbReference>
<dbReference type="InterPro" id="IPR030842">
    <property type="entry name" value="TF_NusA_bacterial"/>
</dbReference>
<feature type="domain" description="K Homology" evidence="9">
    <location>
        <begin position="237"/>
        <end position="310"/>
    </location>
</feature>
<name>A0AB34PH84_9PORP</name>
<evidence type="ECO:0000256" key="2">
    <source>
        <dbReference type="ARBA" id="ARBA00022490"/>
    </source>
</evidence>
<dbReference type="Gene3D" id="2.40.50.140">
    <property type="entry name" value="Nucleic acid-binding proteins"/>
    <property type="match status" value="1"/>
</dbReference>
<organism evidence="10 11">
    <name type="scientific">Porphyromonas crevioricanis</name>
    <dbReference type="NCBI Taxonomy" id="393921"/>
    <lineage>
        <taxon>Bacteria</taxon>
        <taxon>Pseudomonadati</taxon>
        <taxon>Bacteroidota</taxon>
        <taxon>Bacteroidia</taxon>
        <taxon>Bacteroidales</taxon>
        <taxon>Porphyromonadaceae</taxon>
        <taxon>Porphyromonas</taxon>
    </lineage>
</organism>
<dbReference type="AlphaFoldDB" id="A0AB34PH84"/>
<reference evidence="10 11" key="1">
    <citation type="submission" date="2014-08" db="EMBL/GenBank/DDBJ databases">
        <title>Porphyromonas crevioricanis strain:COT-253_OH1447 Genome sequencing.</title>
        <authorList>
            <person name="Wallis C."/>
            <person name="Deusch O."/>
            <person name="O'Flynn C."/>
            <person name="Davis I."/>
            <person name="Jospin G."/>
            <person name="Darling A.E."/>
            <person name="Coil D.A."/>
            <person name="Alexiev A."/>
            <person name="Horsfall A."/>
            <person name="Kirkwood N."/>
            <person name="Harris S."/>
            <person name="Eisen J.A."/>
        </authorList>
    </citation>
    <scope>NUCLEOTIDE SEQUENCE [LARGE SCALE GENOMIC DNA]</scope>
    <source>
        <strain evidence="11">COT-253 OH1447</strain>
    </source>
</reference>
<evidence type="ECO:0000256" key="1">
    <source>
        <dbReference type="ARBA" id="ARBA00022472"/>
    </source>
</evidence>
<comment type="caution">
    <text evidence="10">The sequence shown here is derived from an EMBL/GenBank/DDBJ whole genome shotgun (WGS) entry which is preliminary data.</text>
</comment>
<evidence type="ECO:0000256" key="4">
    <source>
        <dbReference type="ARBA" id="ARBA00022884"/>
    </source>
</evidence>
<keyword evidence="6 7" id="KW-0804">Transcription</keyword>
<dbReference type="PANTHER" id="PTHR22648:SF0">
    <property type="entry name" value="TRANSCRIPTION TERMINATION_ANTITERMINATION PROTEIN NUSA"/>
    <property type="match status" value="1"/>
</dbReference>
<comment type="function">
    <text evidence="7">Participates in both transcription termination and antitermination.</text>
</comment>
<evidence type="ECO:0000256" key="5">
    <source>
        <dbReference type="ARBA" id="ARBA00023015"/>
    </source>
</evidence>
<dbReference type="NCBIfam" id="TIGR01953">
    <property type="entry name" value="NusA"/>
    <property type="match status" value="1"/>
</dbReference>
<keyword evidence="2 7" id="KW-0963">Cytoplasm</keyword>
<keyword evidence="4 7" id="KW-0694">RNA-binding</keyword>
<dbReference type="CDD" id="cd22529">
    <property type="entry name" value="KH-II_NusA_rpt2"/>
    <property type="match status" value="1"/>
</dbReference>
<dbReference type="GO" id="GO:0003746">
    <property type="term" value="F:translation elongation factor activity"/>
    <property type="evidence" value="ECO:0007669"/>
    <property type="project" value="UniProtKB-KW"/>
</dbReference>
<dbReference type="InterPro" id="IPR015946">
    <property type="entry name" value="KH_dom-like_a/b"/>
</dbReference>
<dbReference type="CDD" id="cd02134">
    <property type="entry name" value="KH-II_NusA_rpt1"/>
    <property type="match status" value="1"/>
</dbReference>
<dbReference type="CDD" id="cd04455">
    <property type="entry name" value="S1_NusA"/>
    <property type="match status" value="1"/>
</dbReference>
<dbReference type="InterPro" id="IPR013735">
    <property type="entry name" value="TF_NusA_N"/>
</dbReference>
<sequence length="458" mass="52065">MAKKQETISMIDSLAEFKELKNIDKETMIHVLEDSFRNVLSKMFGTDENYDVIINPEKGDFEIYRTRQVVQDGQVQDVNREVGLSEAHTIDPEAEEGDDVTDQIHFEEFGRRAILNLRQALSSKILELQKENFYEGFSQRVGQLISAEVYQVWKREALLLDDDGNELIIPKAEQIPSDFFRKGETVHAVIDRVENDNNNPKVILSRTSGEFLKRLFELNVPEIADGLITIRSVARIPGERAKMAVESYDDRIDPVGACVGMNGSRIRGIVRELRGENIDVTSYTTNKTLFIQRALSPAHVSTINIFEDDKRAEVYLRPDQVPLAIGKNASNIKLASALTGYQIEVFRDVDVVDEEDIYLDEFADEIDTWVLDILKDKGCTTAKSVLRKSREELIHTTDLEEATIDYVLGVLRAEFEEDDEDDLSDLSSEQGLPAEYEESDFSDTMEEEDEIEGTSMEQ</sequence>
<evidence type="ECO:0000256" key="6">
    <source>
        <dbReference type="ARBA" id="ARBA00023163"/>
    </source>
</evidence>
<dbReference type="GO" id="GO:0031564">
    <property type="term" value="P:transcription antitermination"/>
    <property type="evidence" value="ECO:0007669"/>
    <property type="project" value="UniProtKB-UniRule"/>
</dbReference>
<accession>A0AB34PH84</accession>
<dbReference type="SUPFAM" id="SSF69705">
    <property type="entry name" value="Transcription factor NusA, N-terminal domain"/>
    <property type="match status" value="1"/>
</dbReference>
<dbReference type="GO" id="GO:0003700">
    <property type="term" value="F:DNA-binding transcription factor activity"/>
    <property type="evidence" value="ECO:0007669"/>
    <property type="project" value="InterPro"/>
</dbReference>
<dbReference type="Gene3D" id="3.30.300.20">
    <property type="match status" value="2"/>
</dbReference>
<dbReference type="Proteomes" id="UP000030136">
    <property type="component" value="Unassembled WGS sequence"/>
</dbReference>
<keyword evidence="5 7" id="KW-0805">Transcription regulation</keyword>
<dbReference type="EMBL" id="JQJC01000003">
    <property type="protein sequence ID" value="KGN96483.1"/>
    <property type="molecule type" value="Genomic_DNA"/>
</dbReference>
<dbReference type="Pfam" id="PF26594">
    <property type="entry name" value="KH_NusA_2nd"/>
    <property type="match status" value="1"/>
</dbReference>
<evidence type="ECO:0000259" key="9">
    <source>
        <dbReference type="SMART" id="SM00322"/>
    </source>
</evidence>
<keyword evidence="10" id="KW-0648">Protein biosynthesis</keyword>
<evidence type="ECO:0000313" key="11">
    <source>
        <dbReference type="Proteomes" id="UP000030136"/>
    </source>
</evidence>
<evidence type="ECO:0000256" key="7">
    <source>
        <dbReference type="HAMAP-Rule" id="MF_00945"/>
    </source>
</evidence>
<dbReference type="GO" id="GO:0003723">
    <property type="term" value="F:RNA binding"/>
    <property type="evidence" value="ECO:0007669"/>
    <property type="project" value="UniProtKB-UniRule"/>
</dbReference>
<dbReference type="InterPro" id="IPR009019">
    <property type="entry name" value="KH_sf_prok-type"/>
</dbReference>
<dbReference type="SMART" id="SM00322">
    <property type="entry name" value="KH"/>
    <property type="match status" value="2"/>
</dbReference>
<dbReference type="RefSeq" id="WP_036889473.1">
    <property type="nucleotide sequence ID" value="NZ_FUXH01000011.1"/>
</dbReference>
<dbReference type="InterPro" id="IPR010213">
    <property type="entry name" value="TF_NusA"/>
</dbReference>
<dbReference type="InterPro" id="IPR012340">
    <property type="entry name" value="NA-bd_OB-fold"/>
</dbReference>
<feature type="domain" description="K Homology" evidence="9">
    <location>
        <begin position="311"/>
        <end position="375"/>
    </location>
</feature>
<dbReference type="PANTHER" id="PTHR22648">
    <property type="entry name" value="TRANSCRIPTION TERMINATION FACTOR NUSA"/>
    <property type="match status" value="1"/>
</dbReference>
<evidence type="ECO:0000313" key="10">
    <source>
        <dbReference type="EMBL" id="KGN96483.1"/>
    </source>
</evidence>
<dbReference type="InterPro" id="IPR036555">
    <property type="entry name" value="NusA_N_sf"/>
</dbReference>
<keyword evidence="10" id="KW-0251">Elongation factor</keyword>
<keyword evidence="3 7" id="KW-0889">Transcription antitermination</keyword>
<dbReference type="FunFam" id="3.30.300.20:FF:000002">
    <property type="entry name" value="Transcription termination/antitermination protein NusA"/>
    <property type="match status" value="1"/>
</dbReference>
<dbReference type="SUPFAM" id="SSF50249">
    <property type="entry name" value="Nucleic acid-binding proteins"/>
    <property type="match status" value="1"/>
</dbReference>
<evidence type="ECO:0000256" key="8">
    <source>
        <dbReference type="SAM" id="MobiDB-lite"/>
    </source>
</evidence>
<keyword evidence="1 7" id="KW-0806">Transcription termination</keyword>
<dbReference type="HAMAP" id="MF_00945_B">
    <property type="entry name" value="NusA_B"/>
    <property type="match status" value="1"/>
</dbReference>
<dbReference type="InterPro" id="IPR025249">
    <property type="entry name" value="TF_NusA_KH_1st"/>
</dbReference>
<comment type="subcellular location">
    <subcellularLocation>
        <location evidence="7">Cytoplasm</location>
    </subcellularLocation>
</comment>
<gene>
    <name evidence="7" type="primary">nusA</name>
    <name evidence="10" type="ORF">HQ38_01500</name>
</gene>
<feature type="compositionally biased region" description="Acidic residues" evidence="8">
    <location>
        <begin position="435"/>
        <end position="452"/>
    </location>
</feature>
<dbReference type="InterPro" id="IPR058582">
    <property type="entry name" value="KH_NusA_2nd"/>
</dbReference>
<dbReference type="SUPFAM" id="SSF54814">
    <property type="entry name" value="Prokaryotic type KH domain (KH-domain type II)"/>
    <property type="match status" value="2"/>
</dbReference>
<dbReference type="Pfam" id="PF08529">
    <property type="entry name" value="NusA_N"/>
    <property type="match status" value="1"/>
</dbReference>
<dbReference type="Pfam" id="PF13184">
    <property type="entry name" value="KH_NusA_1st"/>
    <property type="match status" value="1"/>
</dbReference>
<feature type="region of interest" description="Disordered" evidence="8">
    <location>
        <begin position="417"/>
        <end position="458"/>
    </location>
</feature>
<comment type="similarity">
    <text evidence="7">Belongs to the NusA family.</text>
</comment>
<proteinExistence type="inferred from homology"/>
<protein>
    <recommendedName>
        <fullName evidence="7">Transcription termination/antitermination protein NusA</fullName>
    </recommendedName>
</protein>
<dbReference type="InterPro" id="IPR004087">
    <property type="entry name" value="KH_dom"/>
</dbReference>
<evidence type="ECO:0000256" key="3">
    <source>
        <dbReference type="ARBA" id="ARBA00022814"/>
    </source>
</evidence>
<dbReference type="GO" id="GO:0006353">
    <property type="term" value="P:DNA-templated transcription termination"/>
    <property type="evidence" value="ECO:0007669"/>
    <property type="project" value="UniProtKB-UniRule"/>
</dbReference>